<reference evidence="1" key="1">
    <citation type="submission" date="2023-02" db="EMBL/GenBank/DDBJ databases">
        <title>Kitasatospora phosalacinea NBRC 14627.</title>
        <authorList>
            <person name="Ichikawa N."/>
            <person name="Sato H."/>
            <person name="Tonouchi N."/>
        </authorList>
    </citation>
    <scope>NUCLEOTIDE SEQUENCE</scope>
    <source>
        <strain evidence="1">NBRC 14627</strain>
    </source>
</reference>
<organism evidence="1 2">
    <name type="scientific">Kitasatospora phosalacinea</name>
    <dbReference type="NCBI Taxonomy" id="2065"/>
    <lineage>
        <taxon>Bacteria</taxon>
        <taxon>Bacillati</taxon>
        <taxon>Actinomycetota</taxon>
        <taxon>Actinomycetes</taxon>
        <taxon>Kitasatosporales</taxon>
        <taxon>Streptomycetaceae</taxon>
        <taxon>Kitasatospora</taxon>
    </lineage>
</organism>
<protein>
    <submittedName>
        <fullName evidence="1">Uncharacterized protein</fullName>
    </submittedName>
</protein>
<dbReference type="EMBL" id="BSSA01000002">
    <property type="protein sequence ID" value="GLW68445.1"/>
    <property type="molecule type" value="Genomic_DNA"/>
</dbReference>
<dbReference type="RefSeq" id="WP_285733527.1">
    <property type="nucleotide sequence ID" value="NZ_BSSA01000002.1"/>
</dbReference>
<dbReference type="AlphaFoldDB" id="A0A9W6Q1T6"/>
<gene>
    <name evidence="1" type="ORF">Kpho02_07440</name>
</gene>
<proteinExistence type="predicted"/>
<comment type="caution">
    <text evidence="1">The sequence shown here is derived from an EMBL/GenBank/DDBJ whole genome shotgun (WGS) entry which is preliminary data.</text>
</comment>
<evidence type="ECO:0000313" key="2">
    <source>
        <dbReference type="Proteomes" id="UP001165041"/>
    </source>
</evidence>
<sequence>MTPLILPAIAATILVTLGYAMVCAASPFGDCRRCGGLGFALRNDRHGIPKRGKTCRRCKGVGKRIRLGRHAYNLAYRTWRSGTR</sequence>
<name>A0A9W6Q1T6_9ACTN</name>
<accession>A0A9W6Q1T6</accession>
<dbReference type="Proteomes" id="UP001165041">
    <property type="component" value="Unassembled WGS sequence"/>
</dbReference>
<evidence type="ECO:0000313" key="1">
    <source>
        <dbReference type="EMBL" id="GLW68445.1"/>
    </source>
</evidence>